<dbReference type="Proteomes" id="UP000280726">
    <property type="component" value="Unassembled WGS sequence"/>
</dbReference>
<protein>
    <submittedName>
        <fullName evidence="1">Phytoene dehydrogenase-like protein</fullName>
    </submittedName>
</protein>
<dbReference type="InterPro" id="IPR036188">
    <property type="entry name" value="FAD/NAD-bd_sf"/>
</dbReference>
<dbReference type="PANTHER" id="PTHR10668:SF105">
    <property type="entry name" value="DEHYDROGENASE-RELATED"/>
    <property type="match status" value="1"/>
</dbReference>
<dbReference type="Gene3D" id="3.50.50.60">
    <property type="entry name" value="FAD/NAD(P)-binding domain"/>
    <property type="match status" value="2"/>
</dbReference>
<dbReference type="RefSeq" id="WP_246005974.1">
    <property type="nucleotide sequence ID" value="NZ_RKRA01000001.1"/>
</dbReference>
<name>A0A3N4ZZI4_9MICO</name>
<keyword evidence="2" id="KW-1185">Reference proteome</keyword>
<gene>
    <name evidence="1" type="ORF">EDD32_0916</name>
</gene>
<evidence type="ECO:0000313" key="1">
    <source>
        <dbReference type="EMBL" id="RPF26475.1"/>
    </source>
</evidence>
<proteinExistence type="predicted"/>
<dbReference type="Pfam" id="PF13450">
    <property type="entry name" value="NAD_binding_8"/>
    <property type="match status" value="1"/>
</dbReference>
<dbReference type="EMBL" id="RKRA01000001">
    <property type="protein sequence ID" value="RPF26475.1"/>
    <property type="molecule type" value="Genomic_DNA"/>
</dbReference>
<comment type="caution">
    <text evidence="1">The sequence shown here is derived from an EMBL/GenBank/DDBJ whole genome shotgun (WGS) entry which is preliminary data.</text>
</comment>
<evidence type="ECO:0000313" key="2">
    <source>
        <dbReference type="Proteomes" id="UP000280726"/>
    </source>
</evidence>
<accession>A0A3N4ZZI4</accession>
<sequence length="504" mass="52112">MTARREVRDAVVVGAGPNGLAAAVTLARAGLDVLVLEGQPTAGGGSRTVDLGLAPGIVHDLCSAVHPLALASPFLRAFDLAARGVELVVPEVSYAQPLVGRPAALAYRSLERTAEELGADGAAWRRLLGPLVRGREAVVDLALGDHRSVPPSLLTPAGARAAVAFAAGVVEQGGPWWGARFREEAAPALLTGVAAHAITALPSLAGAGTALMLATLAHDPGWPVPAAGSQAIADALVADLRAHGGEVRTGEPVRTWRTLPRARAYLFDTSPATLASVWGGRMRPSARRGFGRFRYGDAATKVDFVLSGPVPWSDERVGAAGTVHVGGTRAEMVAAERDVAAGRLPARPMMLVSDPTVVARSRGAGGLRPLWTYAHVPAGSAADVTELVTAQLERFAPGFRDVVVAAHVIPAARMPEHDEAFVGGDIASGAVTMRRMALGARVAWDPYDGGVPGVYLASQSTVPGPGVHGMAGWYAARRALAERFGRDVPDLGPVTPREALRSGA</sequence>
<organism evidence="1 2">
    <name type="scientific">Georgenia muralis</name>
    <dbReference type="NCBI Taxonomy" id="154117"/>
    <lineage>
        <taxon>Bacteria</taxon>
        <taxon>Bacillati</taxon>
        <taxon>Actinomycetota</taxon>
        <taxon>Actinomycetes</taxon>
        <taxon>Micrococcales</taxon>
        <taxon>Bogoriellaceae</taxon>
        <taxon>Georgenia</taxon>
    </lineage>
</organism>
<dbReference type="SUPFAM" id="SSF51905">
    <property type="entry name" value="FAD/NAD(P)-binding domain"/>
    <property type="match status" value="1"/>
</dbReference>
<reference evidence="1 2" key="1">
    <citation type="submission" date="2018-11" db="EMBL/GenBank/DDBJ databases">
        <title>Sequencing the genomes of 1000 actinobacteria strains.</title>
        <authorList>
            <person name="Klenk H.-P."/>
        </authorList>
    </citation>
    <scope>NUCLEOTIDE SEQUENCE [LARGE SCALE GENOMIC DNA]</scope>
    <source>
        <strain evidence="1 2">DSM 14418</strain>
    </source>
</reference>
<dbReference type="PANTHER" id="PTHR10668">
    <property type="entry name" value="PHYTOENE DEHYDROGENASE"/>
    <property type="match status" value="1"/>
</dbReference>
<dbReference type="AlphaFoldDB" id="A0A3N4ZZI4"/>